<feature type="chain" id="PRO_5046976940" evidence="2">
    <location>
        <begin position="25"/>
        <end position="239"/>
    </location>
</feature>
<evidence type="ECO:0000256" key="2">
    <source>
        <dbReference type="SAM" id="SignalP"/>
    </source>
</evidence>
<dbReference type="RefSeq" id="WP_216324285.1">
    <property type="nucleotide sequence ID" value="NZ_JAHKRT010000005.1"/>
</dbReference>
<organism evidence="3 4">
    <name type="scientific">Sphingomonas quercus</name>
    <dbReference type="NCBI Taxonomy" id="2842451"/>
    <lineage>
        <taxon>Bacteria</taxon>
        <taxon>Pseudomonadati</taxon>
        <taxon>Pseudomonadota</taxon>
        <taxon>Alphaproteobacteria</taxon>
        <taxon>Sphingomonadales</taxon>
        <taxon>Sphingomonadaceae</taxon>
        <taxon>Sphingomonas</taxon>
    </lineage>
</organism>
<evidence type="ECO:0000313" key="3">
    <source>
        <dbReference type="EMBL" id="MBU3078286.1"/>
    </source>
</evidence>
<evidence type="ECO:0000313" key="4">
    <source>
        <dbReference type="Proteomes" id="UP000776276"/>
    </source>
</evidence>
<feature type="compositionally biased region" description="Polar residues" evidence="1">
    <location>
        <begin position="30"/>
        <end position="52"/>
    </location>
</feature>
<comment type="caution">
    <text evidence="3">The sequence shown here is derived from an EMBL/GenBank/DDBJ whole genome shotgun (WGS) entry which is preliminary data.</text>
</comment>
<accession>A0ABS6BJ05</accession>
<dbReference type="Proteomes" id="UP000776276">
    <property type="component" value="Unassembled WGS sequence"/>
</dbReference>
<proteinExistence type="predicted"/>
<sequence length="239" mass="24391">MIAARLPLLSLASVAALLAAPAVAQRMESETGSHIPQAKSASIPQPGTMSDQTRARATAVEFGECVVGRFRAKAIAAVKPFPNSPEEARALHGVAEPECLNGGRLKMAGPVMRGAIDIALYRHAFGNAAPAMIAQAPDFSEGAGQPSGTAAEQAVALRQFGDCVARRNPANTCAVVLAPVGSAAENAGYAALAAQFNACVPQGANLTFTKALLGGLFAEILYREAASAAPVVTAEKNNA</sequence>
<name>A0ABS6BJ05_9SPHN</name>
<feature type="region of interest" description="Disordered" evidence="1">
    <location>
        <begin position="29"/>
        <end position="55"/>
    </location>
</feature>
<keyword evidence="2" id="KW-0732">Signal</keyword>
<dbReference type="EMBL" id="JAHKRT010000005">
    <property type="protein sequence ID" value="MBU3078286.1"/>
    <property type="molecule type" value="Genomic_DNA"/>
</dbReference>
<evidence type="ECO:0000256" key="1">
    <source>
        <dbReference type="SAM" id="MobiDB-lite"/>
    </source>
</evidence>
<gene>
    <name evidence="3" type="ORF">KOF26_10440</name>
</gene>
<reference evidence="3 4" key="1">
    <citation type="submission" date="2021-06" db="EMBL/GenBank/DDBJ databases">
        <title>Sphingomonas sp. XMGL2, whole genome shotgun sequencing project.</title>
        <authorList>
            <person name="Zhao G."/>
            <person name="Shen L."/>
        </authorList>
    </citation>
    <scope>NUCLEOTIDE SEQUENCE [LARGE SCALE GENOMIC DNA]</scope>
    <source>
        <strain evidence="3 4">XMGL2</strain>
    </source>
</reference>
<protein>
    <submittedName>
        <fullName evidence="3">Uncharacterized protein</fullName>
    </submittedName>
</protein>
<keyword evidence="4" id="KW-1185">Reference proteome</keyword>
<feature type="signal peptide" evidence="2">
    <location>
        <begin position="1"/>
        <end position="24"/>
    </location>
</feature>